<evidence type="ECO:0000313" key="1">
    <source>
        <dbReference type="EMBL" id="MBK7674282.1"/>
    </source>
</evidence>
<organism evidence="1 2">
    <name type="scientific">Candidatus Accumulibacter proximus</name>
    <dbReference type="NCBI Taxonomy" id="2954385"/>
    <lineage>
        <taxon>Bacteria</taxon>
        <taxon>Pseudomonadati</taxon>
        <taxon>Pseudomonadota</taxon>
        <taxon>Betaproteobacteria</taxon>
        <taxon>Candidatus Accumulibacter</taxon>
    </lineage>
</organism>
<reference evidence="1 2" key="1">
    <citation type="submission" date="2020-10" db="EMBL/GenBank/DDBJ databases">
        <title>Connecting structure to function with the recovery of over 1000 high-quality activated sludge metagenome-assembled genomes encoding full-length rRNA genes using long-read sequencing.</title>
        <authorList>
            <person name="Singleton C.M."/>
            <person name="Petriglieri F."/>
            <person name="Kristensen J.M."/>
            <person name="Kirkegaard R.H."/>
            <person name="Michaelsen T.Y."/>
            <person name="Andersen M.H."/>
            <person name="Karst S.M."/>
            <person name="Dueholm M.S."/>
            <person name="Nielsen P.H."/>
            <person name="Albertsen M."/>
        </authorList>
    </citation>
    <scope>NUCLEOTIDE SEQUENCE [LARGE SCALE GENOMIC DNA]</scope>
    <source>
        <strain evidence="1">EsbW_18-Q3-R4-48_BATAC.285</strain>
    </source>
</reference>
<gene>
    <name evidence="1" type="ORF">IPJ27_05660</name>
</gene>
<name>A0A935PXV1_9PROT</name>
<dbReference type="Proteomes" id="UP000697998">
    <property type="component" value="Unassembled WGS sequence"/>
</dbReference>
<dbReference type="EMBL" id="JADJMH010000002">
    <property type="protein sequence ID" value="MBK7674282.1"/>
    <property type="molecule type" value="Genomic_DNA"/>
</dbReference>
<dbReference type="AlphaFoldDB" id="A0A935PXV1"/>
<protein>
    <submittedName>
        <fullName evidence="1">Uncharacterized protein</fullName>
    </submittedName>
</protein>
<accession>A0A935PXV1</accession>
<evidence type="ECO:0000313" key="2">
    <source>
        <dbReference type="Proteomes" id="UP000697998"/>
    </source>
</evidence>
<comment type="caution">
    <text evidence="1">The sequence shown here is derived from an EMBL/GenBank/DDBJ whole genome shotgun (WGS) entry which is preliminary data.</text>
</comment>
<proteinExistence type="predicted"/>
<sequence>MSNSGDQGLLAAANRFPVRHPFPWMARRQANAGRLDRRQHVCPKDLGHRFLVDLFSDAASGRTADAIAAPPLPTMIAFYLSRAMAAGAALREHRQPCAG</sequence>